<feature type="domain" description="Htaa" evidence="1">
    <location>
        <begin position="8"/>
        <end position="154"/>
    </location>
</feature>
<accession>A0ABT2H7Y7</accession>
<evidence type="ECO:0000313" key="3">
    <source>
        <dbReference type="Proteomes" id="UP001165586"/>
    </source>
</evidence>
<dbReference type="EMBL" id="JANLCJ010000011">
    <property type="protein sequence ID" value="MCS5736075.1"/>
    <property type="molecule type" value="Genomic_DNA"/>
</dbReference>
<protein>
    <submittedName>
        <fullName evidence="2">HtaA domain-containing protein</fullName>
    </submittedName>
</protein>
<organism evidence="2 3">
    <name type="scientific">Herbiconiux daphne</name>
    <dbReference type="NCBI Taxonomy" id="2970914"/>
    <lineage>
        <taxon>Bacteria</taxon>
        <taxon>Bacillati</taxon>
        <taxon>Actinomycetota</taxon>
        <taxon>Actinomycetes</taxon>
        <taxon>Micrococcales</taxon>
        <taxon>Microbacteriaceae</taxon>
        <taxon>Herbiconiux</taxon>
    </lineage>
</organism>
<sequence length="164" mass="17074">MASDETGGFLRWAVRESLQRYVTVISRGTITVDGGATVDDDGVFAFPVREVVRGDGEWAVSCGGAVRLTAHNGLLDIRIAEPEFVLGAVGGIVLARTDDHGTIIPVAATPPVDAVQTAEGLAWAGVPAELLETAVELFGGVYPAGTELAPLTISVPRGISVRHE</sequence>
<dbReference type="Proteomes" id="UP001165586">
    <property type="component" value="Unassembled WGS sequence"/>
</dbReference>
<gene>
    <name evidence="2" type="ORF">N1032_20240</name>
</gene>
<evidence type="ECO:0000313" key="2">
    <source>
        <dbReference type="EMBL" id="MCS5736075.1"/>
    </source>
</evidence>
<name>A0ABT2H7Y7_9MICO</name>
<proteinExistence type="predicted"/>
<dbReference type="Pfam" id="PF04213">
    <property type="entry name" value="HtaA"/>
    <property type="match status" value="1"/>
</dbReference>
<keyword evidence="3" id="KW-1185">Reference proteome</keyword>
<reference evidence="2" key="1">
    <citation type="submission" date="2022-08" db="EMBL/GenBank/DDBJ databases">
        <authorList>
            <person name="Deng Y."/>
            <person name="Han X.-F."/>
            <person name="Zhang Y.-Q."/>
        </authorList>
    </citation>
    <scope>NUCLEOTIDE SEQUENCE</scope>
    <source>
        <strain evidence="2">CPCC 203386</strain>
    </source>
</reference>
<dbReference type="InterPro" id="IPR007331">
    <property type="entry name" value="Htaa"/>
</dbReference>
<dbReference type="RefSeq" id="WP_259541790.1">
    <property type="nucleotide sequence ID" value="NZ_JANLCJ010000011.1"/>
</dbReference>
<comment type="caution">
    <text evidence="2">The sequence shown here is derived from an EMBL/GenBank/DDBJ whole genome shotgun (WGS) entry which is preliminary data.</text>
</comment>
<evidence type="ECO:0000259" key="1">
    <source>
        <dbReference type="Pfam" id="PF04213"/>
    </source>
</evidence>